<dbReference type="AlphaFoldDB" id="A0AAW5K7Z3"/>
<dbReference type="GeneID" id="95755007"/>
<keyword evidence="1" id="KW-0472">Membrane</keyword>
<dbReference type="RefSeq" id="WP_008709213.1">
    <property type="nucleotide sequence ID" value="NZ_CABKQM010000003.1"/>
</dbReference>
<feature type="transmembrane region" description="Helical" evidence="1">
    <location>
        <begin position="189"/>
        <end position="209"/>
    </location>
</feature>
<feature type="transmembrane region" description="Helical" evidence="1">
    <location>
        <begin position="64"/>
        <end position="82"/>
    </location>
</feature>
<accession>A0AAW5K7Z3</accession>
<dbReference type="Pfam" id="PF04474">
    <property type="entry name" value="DUF554"/>
    <property type="match status" value="1"/>
</dbReference>
<sequence>MELFSSIPLFGSIANAVFIVCGALAGLLLRKKIPAKIMELPVQGMALFVVTLGVGMAIKTQQPLVVIASIALGSLIGELMDLEGALEAASMKLENRIGDSAKGFSTGFITTSLIYCTGSMAVLGAFEEGLGGYPSLLLAKGLIDGLTSVAMAASLGFGVIFSAVPVFLYQGLLTLAAGWIQPFMSEAAVTEMSATGGLMLMGIGINLLGFMKIRVMNMLPGLIVAVILVRLFF</sequence>
<evidence type="ECO:0000256" key="1">
    <source>
        <dbReference type="SAM" id="Phobius"/>
    </source>
</evidence>
<feature type="transmembrane region" description="Helical" evidence="1">
    <location>
        <begin position="6"/>
        <end position="28"/>
    </location>
</feature>
<dbReference type="PANTHER" id="PTHR36111:SF2">
    <property type="entry name" value="INNER MEMBRANE PROTEIN"/>
    <property type="match status" value="1"/>
</dbReference>
<reference evidence="2 3" key="1">
    <citation type="submission" date="2022-06" db="EMBL/GenBank/DDBJ databases">
        <title>Isolation of gut microbiota from human fecal samples.</title>
        <authorList>
            <person name="Pamer E.G."/>
            <person name="Barat B."/>
            <person name="Waligurski E."/>
            <person name="Medina S."/>
            <person name="Paddock L."/>
            <person name="Mostad J."/>
        </authorList>
    </citation>
    <scope>NUCLEOTIDE SEQUENCE [LARGE SCALE GENOMIC DNA]</scope>
    <source>
        <strain evidence="2 3">DFI.9.90</strain>
    </source>
</reference>
<name>A0AAW5K7Z3_9BACT</name>
<keyword evidence="3" id="KW-1185">Reference proteome</keyword>
<comment type="caution">
    <text evidence="2">The sequence shown here is derived from an EMBL/GenBank/DDBJ whole genome shotgun (WGS) entry which is preliminary data.</text>
</comment>
<feature type="transmembrane region" description="Helical" evidence="1">
    <location>
        <begin position="146"/>
        <end position="168"/>
    </location>
</feature>
<feature type="transmembrane region" description="Helical" evidence="1">
    <location>
        <begin position="215"/>
        <end position="232"/>
    </location>
</feature>
<dbReference type="Proteomes" id="UP001205919">
    <property type="component" value="Unassembled WGS sequence"/>
</dbReference>
<feature type="transmembrane region" description="Helical" evidence="1">
    <location>
        <begin position="40"/>
        <end position="58"/>
    </location>
</feature>
<dbReference type="PANTHER" id="PTHR36111">
    <property type="entry name" value="INNER MEMBRANE PROTEIN-RELATED"/>
    <property type="match status" value="1"/>
</dbReference>
<protein>
    <submittedName>
        <fullName evidence="2">DUF554 domain-containing protein</fullName>
    </submittedName>
</protein>
<proteinExistence type="predicted"/>
<evidence type="ECO:0000313" key="3">
    <source>
        <dbReference type="Proteomes" id="UP001205919"/>
    </source>
</evidence>
<keyword evidence="1" id="KW-0812">Transmembrane</keyword>
<dbReference type="InterPro" id="IPR007563">
    <property type="entry name" value="DUF554"/>
</dbReference>
<dbReference type="EMBL" id="JANFYT010000022">
    <property type="protein sequence ID" value="MCQ4814883.1"/>
    <property type="molecule type" value="Genomic_DNA"/>
</dbReference>
<organism evidence="2 3">
    <name type="scientific">Cloacibacillus evryensis</name>
    <dbReference type="NCBI Taxonomy" id="508460"/>
    <lineage>
        <taxon>Bacteria</taxon>
        <taxon>Thermotogati</taxon>
        <taxon>Synergistota</taxon>
        <taxon>Synergistia</taxon>
        <taxon>Synergistales</taxon>
        <taxon>Synergistaceae</taxon>
        <taxon>Cloacibacillus</taxon>
    </lineage>
</organism>
<keyword evidence="1" id="KW-1133">Transmembrane helix</keyword>
<gene>
    <name evidence="2" type="ORF">NE630_10620</name>
</gene>
<feature type="transmembrane region" description="Helical" evidence="1">
    <location>
        <begin position="103"/>
        <end position="126"/>
    </location>
</feature>
<evidence type="ECO:0000313" key="2">
    <source>
        <dbReference type="EMBL" id="MCQ4814883.1"/>
    </source>
</evidence>